<evidence type="ECO:0000313" key="1">
    <source>
        <dbReference type="EMBL" id="KAG8012225.1"/>
    </source>
</evidence>
<accession>A0ACB7FDZ2</accession>
<organism evidence="1 2">
    <name type="scientific">Nibea albiflora</name>
    <name type="common">Yellow drum</name>
    <name type="synonym">Corvina albiflora</name>
    <dbReference type="NCBI Taxonomy" id="240163"/>
    <lineage>
        <taxon>Eukaryota</taxon>
        <taxon>Metazoa</taxon>
        <taxon>Chordata</taxon>
        <taxon>Craniata</taxon>
        <taxon>Vertebrata</taxon>
        <taxon>Euteleostomi</taxon>
        <taxon>Actinopterygii</taxon>
        <taxon>Neopterygii</taxon>
        <taxon>Teleostei</taxon>
        <taxon>Neoteleostei</taxon>
        <taxon>Acanthomorphata</taxon>
        <taxon>Eupercaria</taxon>
        <taxon>Sciaenidae</taxon>
        <taxon>Nibea</taxon>
    </lineage>
</organism>
<dbReference type="EMBL" id="CM024801">
    <property type="protein sequence ID" value="KAG8012225.1"/>
    <property type="molecule type" value="Genomic_DNA"/>
</dbReference>
<gene>
    <name evidence="1" type="ORF">GBF38_004743</name>
</gene>
<reference evidence="1" key="1">
    <citation type="submission" date="2020-04" db="EMBL/GenBank/DDBJ databases">
        <title>A chromosome-scale assembly and high-density genetic map of the yellow drum (Nibea albiflora) genome.</title>
        <authorList>
            <person name="Xu D."/>
            <person name="Zhang W."/>
            <person name="Chen R."/>
            <person name="Tan P."/>
            <person name="Wang L."/>
            <person name="Song H."/>
            <person name="Tian L."/>
            <person name="Zhu Q."/>
            <person name="Wang B."/>
        </authorList>
    </citation>
    <scope>NUCLEOTIDE SEQUENCE</scope>
    <source>
        <strain evidence="1">ZJHYS-2018</strain>
    </source>
</reference>
<keyword evidence="2" id="KW-1185">Reference proteome</keyword>
<evidence type="ECO:0000313" key="2">
    <source>
        <dbReference type="Proteomes" id="UP000805704"/>
    </source>
</evidence>
<name>A0ACB7FDZ2_NIBAL</name>
<proteinExistence type="predicted"/>
<comment type="caution">
    <text evidence="1">The sequence shown here is derived from an EMBL/GenBank/DDBJ whole genome shotgun (WGS) entry which is preliminary data.</text>
</comment>
<protein>
    <submittedName>
        <fullName evidence="1">Uncharacterized protein</fullName>
    </submittedName>
</protein>
<dbReference type="Proteomes" id="UP000805704">
    <property type="component" value="Chromosome 13"/>
</dbReference>
<sequence length="162" mass="17733">MCFTSVLSGENPPSALGNVLHAGLFTPDVYAHVHGVSNLKTSAPPSLHKVINGVSDGPRPGLTPSSVNVPAELPGHRGRVIQKTAVPQTDRREDPGLWKNINNQRARDRGEDSDRLGGRELKGRSSVSADTRRSSTRWRIDGGARRSSEMIIPNWNKSNRRR</sequence>